<dbReference type="Gene3D" id="3.20.20.80">
    <property type="entry name" value="Glycosidases"/>
    <property type="match status" value="1"/>
</dbReference>
<dbReference type="InterPro" id="IPR048395">
    <property type="entry name" value="Glyco_hydro_31_C"/>
</dbReference>
<dbReference type="Gene3D" id="2.60.40.1180">
    <property type="entry name" value="Golgi alpha-mannosidase II"/>
    <property type="match status" value="1"/>
</dbReference>
<evidence type="ECO:0000256" key="3">
    <source>
        <dbReference type="ARBA" id="ARBA00023295"/>
    </source>
</evidence>
<protein>
    <submittedName>
        <fullName evidence="8">Glycoside hydrolase family 31 protein</fullName>
    </submittedName>
</protein>
<reference evidence="8" key="1">
    <citation type="submission" date="2022-06" db="EMBL/GenBank/DDBJ databases">
        <title>Amycolatopsis iheyaensis sp. nov., a new species of the genus Amycolatopsis isolated from soil in Iheya island, Japan.</title>
        <authorList>
            <person name="Ngamcharungchit C."/>
            <person name="Kanto H."/>
            <person name="Take A."/>
            <person name="Intra B."/>
            <person name="Matsumoto A."/>
            <person name="Panbangred W."/>
            <person name="Inahashi Y."/>
        </authorList>
    </citation>
    <scope>NUCLEOTIDE SEQUENCE</scope>
    <source>
        <strain evidence="8">OK19-0408</strain>
    </source>
</reference>
<dbReference type="SUPFAM" id="SSF51445">
    <property type="entry name" value="(Trans)glycosidases"/>
    <property type="match status" value="1"/>
</dbReference>
<keyword evidence="9" id="KW-1185">Reference proteome</keyword>
<dbReference type="InterPro" id="IPR000322">
    <property type="entry name" value="Glyco_hydro_31_TIM"/>
</dbReference>
<dbReference type="Proteomes" id="UP001144096">
    <property type="component" value="Unassembled WGS sequence"/>
</dbReference>
<evidence type="ECO:0000313" key="9">
    <source>
        <dbReference type="Proteomes" id="UP001144096"/>
    </source>
</evidence>
<evidence type="ECO:0000256" key="5">
    <source>
        <dbReference type="SAM" id="SignalP"/>
    </source>
</evidence>
<dbReference type="PANTHER" id="PTHR43053:SF4">
    <property type="entry name" value="MYOGENESIS-REGULATING GLYCOSIDASE"/>
    <property type="match status" value="1"/>
</dbReference>
<dbReference type="PANTHER" id="PTHR43053">
    <property type="entry name" value="GLYCOSIDASE FAMILY 31"/>
    <property type="match status" value="1"/>
</dbReference>
<accession>A0A9X2SID2</accession>
<dbReference type="InterPro" id="IPR050985">
    <property type="entry name" value="Alpha-glycosidase_related"/>
</dbReference>
<feature type="domain" description="Glycoside hydrolase family 31 TIM barrel" evidence="6">
    <location>
        <begin position="252"/>
        <end position="551"/>
    </location>
</feature>
<dbReference type="AlphaFoldDB" id="A0A9X2SID2"/>
<name>A0A9X2SID2_9PSEU</name>
<dbReference type="CDD" id="cd06592">
    <property type="entry name" value="GH31_NET37"/>
    <property type="match status" value="1"/>
</dbReference>
<gene>
    <name evidence="8" type="ORF">M8542_08285</name>
</gene>
<organism evidence="8 9">
    <name type="scientific">Amycolatopsis iheyensis</name>
    <dbReference type="NCBI Taxonomy" id="2945988"/>
    <lineage>
        <taxon>Bacteria</taxon>
        <taxon>Bacillati</taxon>
        <taxon>Actinomycetota</taxon>
        <taxon>Actinomycetes</taxon>
        <taxon>Pseudonocardiales</taxon>
        <taxon>Pseudonocardiaceae</taxon>
        <taxon>Amycolatopsis</taxon>
    </lineage>
</organism>
<evidence type="ECO:0000313" key="8">
    <source>
        <dbReference type="EMBL" id="MCR6482813.1"/>
    </source>
</evidence>
<dbReference type="SUPFAM" id="SSF51011">
    <property type="entry name" value="Glycosyl hydrolase domain"/>
    <property type="match status" value="1"/>
</dbReference>
<dbReference type="GO" id="GO:0004553">
    <property type="term" value="F:hydrolase activity, hydrolyzing O-glycosyl compounds"/>
    <property type="evidence" value="ECO:0007669"/>
    <property type="project" value="InterPro"/>
</dbReference>
<dbReference type="Pfam" id="PF01055">
    <property type="entry name" value="Glyco_hydro_31_2nd"/>
    <property type="match status" value="1"/>
</dbReference>
<keyword evidence="2 4" id="KW-0378">Hydrolase</keyword>
<dbReference type="GO" id="GO:0005975">
    <property type="term" value="P:carbohydrate metabolic process"/>
    <property type="evidence" value="ECO:0007669"/>
    <property type="project" value="InterPro"/>
</dbReference>
<evidence type="ECO:0000256" key="4">
    <source>
        <dbReference type="RuleBase" id="RU361185"/>
    </source>
</evidence>
<dbReference type="Pfam" id="PF21365">
    <property type="entry name" value="Glyco_hydro_31_3rd"/>
    <property type="match status" value="1"/>
</dbReference>
<dbReference type="EMBL" id="JAMXQV010000003">
    <property type="protein sequence ID" value="MCR6482813.1"/>
    <property type="molecule type" value="Genomic_DNA"/>
</dbReference>
<comment type="similarity">
    <text evidence="1 4">Belongs to the glycosyl hydrolase 31 family.</text>
</comment>
<keyword evidence="3 4" id="KW-0326">Glycosidase</keyword>
<proteinExistence type="inferred from homology"/>
<evidence type="ECO:0000256" key="2">
    <source>
        <dbReference type="ARBA" id="ARBA00022801"/>
    </source>
</evidence>
<dbReference type="InterPro" id="IPR017853">
    <property type="entry name" value="GH"/>
</dbReference>
<feature type="chain" id="PRO_5040871838" evidence="5">
    <location>
        <begin position="23"/>
        <end position="656"/>
    </location>
</feature>
<keyword evidence="5" id="KW-0732">Signal</keyword>
<feature type="domain" description="Glycosyl hydrolase family 31 C-terminal" evidence="7">
    <location>
        <begin position="560"/>
        <end position="644"/>
    </location>
</feature>
<feature type="signal peptide" evidence="5">
    <location>
        <begin position="1"/>
        <end position="22"/>
    </location>
</feature>
<evidence type="ECO:0000259" key="6">
    <source>
        <dbReference type="Pfam" id="PF01055"/>
    </source>
</evidence>
<evidence type="ECO:0000259" key="7">
    <source>
        <dbReference type="Pfam" id="PF21365"/>
    </source>
</evidence>
<comment type="caution">
    <text evidence="8">The sequence shown here is derived from an EMBL/GenBank/DDBJ whole genome shotgun (WGS) entry which is preliminary data.</text>
</comment>
<evidence type="ECO:0000256" key="1">
    <source>
        <dbReference type="ARBA" id="ARBA00007806"/>
    </source>
</evidence>
<dbReference type="RefSeq" id="WP_257919436.1">
    <property type="nucleotide sequence ID" value="NZ_JAMXQV010000003.1"/>
</dbReference>
<sequence>MHRQLACLAAGLILTGSVAAPAAADPLSTISVPPGAGSPGYRLRIDTTRLGLTVSRGGEEVLRTASDAFTFTGGVATRVRSLSREGATVVAEADSTAGRPVTLRVTPRADRFDLSWSVGGLAAGDRAAHFDLATSGHWYGGGETSEGKAQPYPLSAGVVDEPEFSPASYMMQEPYFFTSKSVGLFVRTAQPMKVALGGGRADLTVTNSAAYTSTVFVESTRRAVYDDYVGEVGKPAKSDATDAEFASPLWNSWAQYYRNIDQDKVLTWARDLKAAGVAGHTVQLDDKWESAYGNLTFDAKTFPDPKKLAADIHAMGQKFGLWTTFWINLDSANYAYARDHGYLVHAKDSAQPCTVTWWNGTAGIIDLGNPQARDWYTGNLRKLMADYGVDGFKFDTRFFDDRCATTGTLTPQDYQKLGADMTDQFDQQGAGIRTHWGSQRYGFVIRAVDADTTWDGLRTSLRRASAISADGYPFVETDMIGGSDSLPPPSREVLVRWAQAASLMPLMYASTSPVQTVDTTTGQPVVYPADTAKLYAAAVRTHAKLAGYLQTQVRQAVADGTPIMRPVYFDFPADHRFDTIDDEWLLGPALLAAPVITAGTTRDVVLPPGLWFDPHTKRVEPGGRTLHGYQAPLDTTPMFVRIGAPGWLGLVTALTH</sequence>
<dbReference type="InterPro" id="IPR013780">
    <property type="entry name" value="Glyco_hydro_b"/>
</dbReference>